<dbReference type="Gene3D" id="2.40.10.10">
    <property type="entry name" value="Trypsin-like serine proteases"/>
    <property type="match status" value="1"/>
</dbReference>
<keyword evidence="3" id="KW-1185">Reference proteome</keyword>
<dbReference type="InterPro" id="IPR043504">
    <property type="entry name" value="Peptidase_S1_PA_chymotrypsin"/>
</dbReference>
<protein>
    <recommendedName>
        <fullName evidence="1">Peptidase S1 domain-containing protein</fullName>
    </recommendedName>
</protein>
<comment type="caution">
    <text evidence="2">The sequence shown here is derived from an EMBL/GenBank/DDBJ whole genome shotgun (WGS) entry which is preliminary data.</text>
</comment>
<evidence type="ECO:0000259" key="1">
    <source>
        <dbReference type="Pfam" id="PF00089"/>
    </source>
</evidence>
<proteinExistence type="predicted"/>
<gene>
    <name evidence="2" type="ORF">ILUMI_15516</name>
</gene>
<dbReference type="InterPro" id="IPR001254">
    <property type="entry name" value="Trypsin_dom"/>
</dbReference>
<dbReference type="EMBL" id="VTPC01048823">
    <property type="protein sequence ID" value="KAF2890657.1"/>
    <property type="molecule type" value="Genomic_DNA"/>
</dbReference>
<dbReference type="GO" id="GO:0006508">
    <property type="term" value="P:proteolysis"/>
    <property type="evidence" value="ECO:0007669"/>
    <property type="project" value="InterPro"/>
</dbReference>
<organism evidence="2 3">
    <name type="scientific">Ignelater luminosus</name>
    <name type="common">Cucubano</name>
    <name type="synonym">Pyrophorus luminosus</name>
    <dbReference type="NCBI Taxonomy" id="2038154"/>
    <lineage>
        <taxon>Eukaryota</taxon>
        <taxon>Metazoa</taxon>
        <taxon>Ecdysozoa</taxon>
        <taxon>Arthropoda</taxon>
        <taxon>Hexapoda</taxon>
        <taxon>Insecta</taxon>
        <taxon>Pterygota</taxon>
        <taxon>Neoptera</taxon>
        <taxon>Endopterygota</taxon>
        <taxon>Coleoptera</taxon>
        <taxon>Polyphaga</taxon>
        <taxon>Elateriformia</taxon>
        <taxon>Elateroidea</taxon>
        <taxon>Elateridae</taxon>
        <taxon>Agrypninae</taxon>
        <taxon>Pyrophorini</taxon>
        <taxon>Ignelater</taxon>
    </lineage>
</organism>
<dbReference type="Proteomes" id="UP000801492">
    <property type="component" value="Unassembled WGS sequence"/>
</dbReference>
<sequence>MQPLDNVTLGRIQKVQNSCLRYVYGIRKYDHISHKLVDSSWLSMENRRILQLKYRAGYALGWGDRFLDDPQEKRQLRLVGFKVFPTPSCEKIFDHFRHYMLPPGTICAGWSRNTCYGDSGGPLFVNLGTPKIRKYFQIGNEKPLSIFV</sequence>
<evidence type="ECO:0000313" key="2">
    <source>
        <dbReference type="EMBL" id="KAF2890657.1"/>
    </source>
</evidence>
<dbReference type="AlphaFoldDB" id="A0A8K0CSR5"/>
<feature type="domain" description="Peptidase S1" evidence="1">
    <location>
        <begin position="57"/>
        <end position="128"/>
    </location>
</feature>
<dbReference type="GO" id="GO:0004252">
    <property type="term" value="F:serine-type endopeptidase activity"/>
    <property type="evidence" value="ECO:0007669"/>
    <property type="project" value="InterPro"/>
</dbReference>
<dbReference type="Pfam" id="PF00089">
    <property type="entry name" value="Trypsin"/>
    <property type="match status" value="1"/>
</dbReference>
<dbReference type="SUPFAM" id="SSF50494">
    <property type="entry name" value="Trypsin-like serine proteases"/>
    <property type="match status" value="1"/>
</dbReference>
<dbReference type="OrthoDB" id="10059102at2759"/>
<dbReference type="InterPro" id="IPR009003">
    <property type="entry name" value="Peptidase_S1_PA"/>
</dbReference>
<name>A0A8K0CSR5_IGNLU</name>
<accession>A0A8K0CSR5</accession>
<dbReference type="PROSITE" id="PS00135">
    <property type="entry name" value="TRYPSIN_SER"/>
    <property type="match status" value="1"/>
</dbReference>
<evidence type="ECO:0000313" key="3">
    <source>
        <dbReference type="Proteomes" id="UP000801492"/>
    </source>
</evidence>
<dbReference type="InterPro" id="IPR033116">
    <property type="entry name" value="TRYPSIN_SER"/>
</dbReference>
<reference evidence="2" key="1">
    <citation type="submission" date="2019-08" db="EMBL/GenBank/DDBJ databases">
        <title>The genome of the North American firefly Photinus pyralis.</title>
        <authorList>
            <consortium name="Photinus pyralis genome working group"/>
            <person name="Fallon T.R."/>
            <person name="Sander Lower S.E."/>
            <person name="Weng J.-K."/>
        </authorList>
    </citation>
    <scope>NUCLEOTIDE SEQUENCE</scope>
    <source>
        <strain evidence="2">TRF0915ILg1</strain>
        <tissue evidence="2">Whole body</tissue>
    </source>
</reference>